<dbReference type="GO" id="GO:0016746">
    <property type="term" value="F:acyltransferase activity"/>
    <property type="evidence" value="ECO:0007669"/>
    <property type="project" value="UniProtKB-KW"/>
</dbReference>
<dbReference type="Pfam" id="PF01553">
    <property type="entry name" value="Acyltransferase"/>
    <property type="match status" value="1"/>
</dbReference>
<sequence>MASTAARPRRRGGSLLFAGYATALFGLLAPPTWLLAVAQSNPARAWAICRASARALLALTGMTPRVEGLQNIPAGACVIVSNHGSYLDGVVLVAVLPRPCDFIAKAELRQQRIAGPFLRRLGAGFVQRFDLRRAVQDAQALTAHARRGHALVVFPEGTFRAAPGLLPFHLGGLPCRRAGAGAGRAPGPARQPSRAAGR</sequence>
<evidence type="ECO:0000313" key="7">
    <source>
        <dbReference type="Proteomes" id="UP001163266"/>
    </source>
</evidence>
<dbReference type="RefSeq" id="WP_264893069.1">
    <property type="nucleotide sequence ID" value="NZ_CP110257.1"/>
</dbReference>
<protein>
    <submittedName>
        <fullName evidence="6">1-acyl-sn-glycerol-3-phosphate acyltransferase</fullName>
    </submittedName>
</protein>
<evidence type="ECO:0000256" key="3">
    <source>
        <dbReference type="ARBA" id="ARBA00023315"/>
    </source>
</evidence>
<feature type="domain" description="Phospholipid/glycerol acyltransferase" evidence="5">
    <location>
        <begin position="77"/>
        <end position="180"/>
    </location>
</feature>
<comment type="pathway">
    <text evidence="1">Lipid metabolism.</text>
</comment>
<gene>
    <name evidence="6" type="ORF">OMP39_01580</name>
</gene>
<dbReference type="SMART" id="SM00563">
    <property type="entry name" value="PlsC"/>
    <property type="match status" value="1"/>
</dbReference>
<dbReference type="InterPro" id="IPR002123">
    <property type="entry name" value="Plipid/glycerol_acylTrfase"/>
</dbReference>
<proteinExistence type="predicted"/>
<dbReference type="SUPFAM" id="SSF69593">
    <property type="entry name" value="Glycerol-3-phosphate (1)-acyltransferase"/>
    <property type="match status" value="1"/>
</dbReference>
<name>A0ABY6MTI9_9BURK</name>
<dbReference type="PANTHER" id="PTHR10434:SF11">
    <property type="entry name" value="1-ACYL-SN-GLYCEROL-3-PHOSPHATE ACYLTRANSFERASE"/>
    <property type="match status" value="1"/>
</dbReference>
<dbReference type="PANTHER" id="PTHR10434">
    <property type="entry name" value="1-ACYL-SN-GLYCEROL-3-PHOSPHATE ACYLTRANSFERASE"/>
    <property type="match status" value="1"/>
</dbReference>
<feature type="region of interest" description="Disordered" evidence="4">
    <location>
        <begin position="179"/>
        <end position="198"/>
    </location>
</feature>
<dbReference type="Proteomes" id="UP001163266">
    <property type="component" value="Chromosome"/>
</dbReference>
<keyword evidence="3 6" id="KW-0012">Acyltransferase</keyword>
<keyword evidence="7" id="KW-1185">Reference proteome</keyword>
<accession>A0ABY6MTI9</accession>
<organism evidence="6 7">
    <name type="scientific">Caldimonas aquatica</name>
    <dbReference type="NCBI Taxonomy" id="376175"/>
    <lineage>
        <taxon>Bacteria</taxon>
        <taxon>Pseudomonadati</taxon>
        <taxon>Pseudomonadota</taxon>
        <taxon>Betaproteobacteria</taxon>
        <taxon>Burkholderiales</taxon>
        <taxon>Sphaerotilaceae</taxon>
        <taxon>Caldimonas</taxon>
    </lineage>
</organism>
<evidence type="ECO:0000256" key="2">
    <source>
        <dbReference type="ARBA" id="ARBA00022679"/>
    </source>
</evidence>
<evidence type="ECO:0000259" key="5">
    <source>
        <dbReference type="SMART" id="SM00563"/>
    </source>
</evidence>
<evidence type="ECO:0000256" key="4">
    <source>
        <dbReference type="SAM" id="MobiDB-lite"/>
    </source>
</evidence>
<dbReference type="CDD" id="cd07989">
    <property type="entry name" value="LPLAT_AGPAT-like"/>
    <property type="match status" value="1"/>
</dbReference>
<evidence type="ECO:0000256" key="1">
    <source>
        <dbReference type="ARBA" id="ARBA00005189"/>
    </source>
</evidence>
<keyword evidence="2" id="KW-0808">Transferase</keyword>
<reference evidence="6" key="1">
    <citation type="submission" date="2022-10" db="EMBL/GenBank/DDBJ databases">
        <title>Complete genome sequence of Schlegelella aquatica LMG 23380.</title>
        <authorList>
            <person name="Musilova J."/>
            <person name="Kourilova X."/>
            <person name="Bezdicek M."/>
            <person name="Hermankova K."/>
            <person name="Obruca S."/>
            <person name="Sedlar K."/>
        </authorList>
    </citation>
    <scope>NUCLEOTIDE SEQUENCE</scope>
    <source>
        <strain evidence="6">LMG 23380</strain>
    </source>
</reference>
<evidence type="ECO:0000313" key="6">
    <source>
        <dbReference type="EMBL" id="UZD55314.1"/>
    </source>
</evidence>
<dbReference type="EMBL" id="CP110257">
    <property type="protein sequence ID" value="UZD55314.1"/>
    <property type="molecule type" value="Genomic_DNA"/>
</dbReference>